<sequence>MFKRALVPIDGSTLSTKASRAAIKLAAEVGARLVAFHAVPTFRTFSYEVPMLADTARSYRAACVVRARKLLGDVAAEARRAEVTCDEVHVYSDQPYLAILREAKRKRCDLILMASHGRKGLRSLLLGSETQKVLTHGDVPVLVYR</sequence>
<comment type="similarity">
    <text evidence="1">Belongs to the universal stress protein A family.</text>
</comment>
<reference evidence="3 4" key="1">
    <citation type="journal article" date="2015" name="Stand. Genomic Sci.">
        <title>Genomic Encyclopedia of Bacterial and Archaeal Type Strains, Phase III: the genomes of soil and plant-associated and newly described type strains.</title>
        <authorList>
            <person name="Whitman W.B."/>
            <person name="Woyke T."/>
            <person name="Klenk H.P."/>
            <person name="Zhou Y."/>
            <person name="Lilburn T.G."/>
            <person name="Beck B.J."/>
            <person name="De Vos P."/>
            <person name="Vandamme P."/>
            <person name="Eisen J.A."/>
            <person name="Garrity G."/>
            <person name="Hugenholtz P."/>
            <person name="Kyrpides N.C."/>
        </authorList>
    </citation>
    <scope>NUCLEOTIDE SEQUENCE [LARGE SCALE GENOMIC DNA]</scope>
    <source>
        <strain evidence="3 4">A3</strain>
    </source>
</reference>
<evidence type="ECO:0000259" key="2">
    <source>
        <dbReference type="Pfam" id="PF00582"/>
    </source>
</evidence>
<dbReference type="Gene3D" id="3.40.50.620">
    <property type="entry name" value="HUPs"/>
    <property type="match status" value="1"/>
</dbReference>
<dbReference type="CDD" id="cd00293">
    <property type="entry name" value="USP-like"/>
    <property type="match status" value="1"/>
</dbReference>
<organism evidence="3 4">
    <name type="scientific">Dokdonella fugitiva</name>
    <dbReference type="NCBI Taxonomy" id="328517"/>
    <lineage>
        <taxon>Bacteria</taxon>
        <taxon>Pseudomonadati</taxon>
        <taxon>Pseudomonadota</taxon>
        <taxon>Gammaproteobacteria</taxon>
        <taxon>Lysobacterales</taxon>
        <taxon>Rhodanobacteraceae</taxon>
        <taxon>Dokdonella</taxon>
    </lineage>
</organism>
<dbReference type="InterPro" id="IPR014729">
    <property type="entry name" value="Rossmann-like_a/b/a_fold"/>
</dbReference>
<evidence type="ECO:0000313" key="3">
    <source>
        <dbReference type="EMBL" id="TCO40232.1"/>
    </source>
</evidence>
<feature type="domain" description="UspA" evidence="2">
    <location>
        <begin position="1"/>
        <end position="145"/>
    </location>
</feature>
<accession>A0A4R2I883</accession>
<dbReference type="Pfam" id="PF00582">
    <property type="entry name" value="Usp"/>
    <property type="match status" value="1"/>
</dbReference>
<dbReference type="PRINTS" id="PR01438">
    <property type="entry name" value="UNVRSLSTRESS"/>
</dbReference>
<name>A0A4R2I883_9GAMM</name>
<gene>
    <name evidence="3" type="ORF">EV148_10526</name>
</gene>
<keyword evidence="4" id="KW-1185">Reference proteome</keyword>
<dbReference type="SUPFAM" id="SSF52402">
    <property type="entry name" value="Adenine nucleotide alpha hydrolases-like"/>
    <property type="match status" value="1"/>
</dbReference>
<dbReference type="PANTHER" id="PTHR46268:SF15">
    <property type="entry name" value="UNIVERSAL STRESS PROTEIN HP_0031"/>
    <property type="match status" value="1"/>
</dbReference>
<evidence type="ECO:0000256" key="1">
    <source>
        <dbReference type="ARBA" id="ARBA00008791"/>
    </source>
</evidence>
<dbReference type="RefSeq" id="WP_131997557.1">
    <property type="nucleotide sequence ID" value="NZ_SLWQ01000005.1"/>
</dbReference>
<dbReference type="InterPro" id="IPR006016">
    <property type="entry name" value="UspA"/>
</dbReference>
<dbReference type="OrthoDB" id="9792500at2"/>
<proteinExistence type="inferred from homology"/>
<comment type="caution">
    <text evidence="3">The sequence shown here is derived from an EMBL/GenBank/DDBJ whole genome shotgun (WGS) entry which is preliminary data.</text>
</comment>
<evidence type="ECO:0000313" key="4">
    <source>
        <dbReference type="Proteomes" id="UP000294862"/>
    </source>
</evidence>
<dbReference type="EMBL" id="SLWQ01000005">
    <property type="protein sequence ID" value="TCO40232.1"/>
    <property type="molecule type" value="Genomic_DNA"/>
</dbReference>
<protein>
    <submittedName>
        <fullName evidence="3">Nucleotide-binding universal stress UspA family protein</fullName>
    </submittedName>
</protein>
<dbReference type="Proteomes" id="UP000294862">
    <property type="component" value="Unassembled WGS sequence"/>
</dbReference>
<dbReference type="AlphaFoldDB" id="A0A4R2I883"/>
<dbReference type="PANTHER" id="PTHR46268">
    <property type="entry name" value="STRESS RESPONSE PROTEIN NHAX"/>
    <property type="match status" value="1"/>
</dbReference>
<dbReference type="InterPro" id="IPR006015">
    <property type="entry name" value="Universal_stress_UspA"/>
</dbReference>